<protein>
    <recommendedName>
        <fullName evidence="3">DUF177 domain-containing protein</fullName>
    </recommendedName>
</protein>
<gene>
    <name evidence="1" type="ORF">CLRAG_11020</name>
</gene>
<organism evidence="1 2">
    <name type="scientific">Clostridium ragsdalei P11</name>
    <dbReference type="NCBI Taxonomy" id="1353534"/>
    <lineage>
        <taxon>Bacteria</taxon>
        <taxon>Bacillati</taxon>
        <taxon>Bacillota</taxon>
        <taxon>Clostridia</taxon>
        <taxon>Eubacteriales</taxon>
        <taxon>Clostridiaceae</taxon>
        <taxon>Clostridium</taxon>
    </lineage>
</organism>
<name>A0A1A6AXF8_9CLOT</name>
<dbReference type="Pfam" id="PF02620">
    <property type="entry name" value="YceD"/>
    <property type="match status" value="1"/>
</dbReference>
<dbReference type="Proteomes" id="UP000093954">
    <property type="component" value="Unassembled WGS sequence"/>
</dbReference>
<dbReference type="PANTHER" id="PTHR34374">
    <property type="entry name" value="LARGE RIBOSOMAL RNA SUBUNIT ACCUMULATION PROTEIN YCED HOMOLOG 1, CHLOROPLASTIC"/>
    <property type="match status" value="1"/>
</dbReference>
<dbReference type="PANTHER" id="PTHR34374:SF1">
    <property type="entry name" value="LARGE RIBOSOMAL RNA SUBUNIT ACCUMULATION PROTEIN YCED HOMOLOG 1, CHLOROPLASTIC"/>
    <property type="match status" value="1"/>
</dbReference>
<sequence>MKLNVSDLLSEEVVTKNVNVTVKEKGFYDGSEYIKLLEPLKFSGTLSKEEDILLLEGRINTLLELTCSRCLSKFSYAVNVAITERFTNNNKENKDDEAIFIDSNIIDITEIIENNIILILPIKRLCNENCKGLCQQCGTNLNNSKCQCKSDDIDPRLAKLKDMFFTD</sequence>
<dbReference type="EMBL" id="LROS01000011">
    <property type="protein sequence ID" value="OBR94764.1"/>
    <property type="molecule type" value="Genomic_DNA"/>
</dbReference>
<evidence type="ECO:0008006" key="3">
    <source>
        <dbReference type="Google" id="ProtNLM"/>
    </source>
</evidence>
<dbReference type="AlphaFoldDB" id="A0A1A6AXF8"/>
<dbReference type="InterPro" id="IPR003772">
    <property type="entry name" value="YceD"/>
</dbReference>
<keyword evidence="2" id="KW-1185">Reference proteome</keyword>
<dbReference type="RefSeq" id="WP_065077460.1">
    <property type="nucleotide sequence ID" value="NZ_LROS01000011.1"/>
</dbReference>
<evidence type="ECO:0000313" key="1">
    <source>
        <dbReference type="EMBL" id="OBR94764.1"/>
    </source>
</evidence>
<comment type="caution">
    <text evidence="1">The sequence shown here is derived from an EMBL/GenBank/DDBJ whole genome shotgun (WGS) entry which is preliminary data.</text>
</comment>
<reference evidence="1 2" key="1">
    <citation type="journal article" date="2012" name="Front. Microbiol.">
        <title>Draft Genome Sequence of the Virulent Strain 01-B526 of the Fish Pathogen Aeromonas salmonicida.</title>
        <authorList>
            <person name="Charette S.J."/>
            <person name="Brochu F."/>
            <person name="Boyle B."/>
            <person name="Filion G."/>
            <person name="Tanaka K.H."/>
            <person name="Derome N."/>
        </authorList>
    </citation>
    <scope>NUCLEOTIDE SEQUENCE [LARGE SCALE GENOMIC DNA]</scope>
    <source>
        <strain evidence="1 2">P11</strain>
    </source>
</reference>
<evidence type="ECO:0000313" key="2">
    <source>
        <dbReference type="Proteomes" id="UP000093954"/>
    </source>
</evidence>
<proteinExistence type="predicted"/>
<accession>A0A1A6AXF8</accession>
<dbReference type="PATRIC" id="fig|1353534.3.peg.1122"/>